<dbReference type="InterPro" id="IPR005475">
    <property type="entry name" value="Transketolase-like_Pyr-bd"/>
</dbReference>
<gene>
    <name evidence="8" type="ORF">JZM60_09645</name>
</gene>
<dbReference type="InterPro" id="IPR031717">
    <property type="entry name" value="ODO-1/KGD_C"/>
</dbReference>
<keyword evidence="9" id="KW-1185">Reference proteome</keyword>
<evidence type="ECO:0000256" key="3">
    <source>
        <dbReference type="ARBA" id="ARBA00006936"/>
    </source>
</evidence>
<dbReference type="InterPro" id="IPR029061">
    <property type="entry name" value="THDP-binding"/>
</dbReference>
<evidence type="ECO:0000256" key="2">
    <source>
        <dbReference type="ARBA" id="ARBA00003906"/>
    </source>
</evidence>
<organism evidence="8 9">
    <name type="scientific">Geobacter benzoatilyticus</name>
    <dbReference type="NCBI Taxonomy" id="2815309"/>
    <lineage>
        <taxon>Bacteria</taxon>
        <taxon>Pseudomonadati</taxon>
        <taxon>Thermodesulfobacteriota</taxon>
        <taxon>Desulfuromonadia</taxon>
        <taxon>Geobacterales</taxon>
        <taxon>Geobacteraceae</taxon>
        <taxon>Geobacter</taxon>
    </lineage>
</organism>
<proteinExistence type="inferred from homology"/>
<dbReference type="NCBIfam" id="TIGR00239">
    <property type="entry name" value="2oxo_dh_E1"/>
    <property type="match status" value="1"/>
</dbReference>
<evidence type="ECO:0000256" key="4">
    <source>
        <dbReference type="ARBA" id="ARBA00012280"/>
    </source>
</evidence>
<dbReference type="SUPFAM" id="SSF52518">
    <property type="entry name" value="Thiamin diphosphate-binding fold (THDP-binding)"/>
    <property type="match status" value="2"/>
</dbReference>
<dbReference type="PANTHER" id="PTHR23152">
    <property type="entry name" value="2-OXOGLUTARATE DEHYDROGENASE"/>
    <property type="match status" value="1"/>
</dbReference>
<dbReference type="RefSeq" id="WP_207162109.1">
    <property type="nucleotide sequence ID" value="NZ_CP071382.1"/>
</dbReference>
<feature type="domain" description="Transketolase-like pyrimidine-binding" evidence="7">
    <location>
        <begin position="551"/>
        <end position="744"/>
    </location>
</feature>
<evidence type="ECO:0000256" key="6">
    <source>
        <dbReference type="ARBA" id="ARBA00023052"/>
    </source>
</evidence>
<evidence type="ECO:0000313" key="9">
    <source>
        <dbReference type="Proteomes" id="UP000663651"/>
    </source>
</evidence>
<dbReference type="Gene3D" id="3.40.50.970">
    <property type="match status" value="1"/>
</dbReference>
<evidence type="ECO:0000256" key="1">
    <source>
        <dbReference type="ARBA" id="ARBA00001964"/>
    </source>
</evidence>
<comment type="cofactor">
    <cofactor evidence="1">
        <name>thiamine diphosphate</name>
        <dbReference type="ChEBI" id="CHEBI:58937"/>
    </cofactor>
</comment>
<dbReference type="InterPro" id="IPR001017">
    <property type="entry name" value="DH_E1"/>
</dbReference>
<dbReference type="Pfam" id="PF02779">
    <property type="entry name" value="Transket_pyr"/>
    <property type="match status" value="1"/>
</dbReference>
<protein>
    <recommendedName>
        <fullName evidence="4">oxoglutarate dehydrogenase (succinyl-transferring)</fullName>
        <ecNumber evidence="4">1.2.4.2</ecNumber>
    </recommendedName>
</protein>
<dbReference type="SMART" id="SM00861">
    <property type="entry name" value="Transket_pyr"/>
    <property type="match status" value="1"/>
</dbReference>
<dbReference type="Pfam" id="PF00676">
    <property type="entry name" value="E1_dh"/>
    <property type="match status" value="1"/>
</dbReference>
<evidence type="ECO:0000313" key="8">
    <source>
        <dbReference type="EMBL" id="QSV44439.1"/>
    </source>
</evidence>
<accession>A0ABX7PZ78</accession>
<dbReference type="Proteomes" id="UP000663651">
    <property type="component" value="Chromosome"/>
</dbReference>
<dbReference type="Pfam" id="PF16078">
    <property type="entry name" value="2-oxogl_dehyd_N"/>
    <property type="match status" value="1"/>
</dbReference>
<dbReference type="NCBIfam" id="NF006914">
    <property type="entry name" value="PRK09404.1"/>
    <property type="match status" value="1"/>
</dbReference>
<dbReference type="GO" id="GO:0004591">
    <property type="term" value="F:oxoglutarate dehydrogenase (succinyl-transferring) activity"/>
    <property type="evidence" value="ECO:0007669"/>
    <property type="project" value="UniProtKB-EC"/>
</dbReference>
<dbReference type="Pfam" id="PF16870">
    <property type="entry name" value="OxoGdeHyase_C"/>
    <property type="match status" value="1"/>
</dbReference>
<sequence>MTILPGADPEFIESLYLSWRDDPSAVSPQWQAFFAGYELAAGTTASSELAVRQSAVDSLIYRYRDLGHLLACTDPLSPCKLEHPLLSLDHYDLNESDLDRTFHPRRFLKREATLREILETLRETYCRSVGVEFMHIQAPSVRTWLMERMEPARNRPSFSREEKLHILGSLQEAALFEEFLHRKFLGQKRFSLEGGETLIPLLDMVVARAAEHGITDLILGMAHRGRLNVLANILGKPLENIFAEFADNVGVVGDGDVKYHKGFSSDREVAPGRAIHLTLAFNPSHLEAVDPVVEGKCRARQDAAGAGSDQRVLPVLIHGDAAFAGQGVVAETLNLSQLEGYRTGGTIHIVINNQIGFTTLPADARSSLYATDVAKMVAAPVFHVHGEDPEAAAHVARLALDYRQAFGTDVVIEIICYRRHGHNEGDEPYFTQPAMYSLIKDRPPVHELYASRLADEGVGRDEITARASAMAQRLDAAMGAPPRTVAGGFEGKWEQYRRDFSPGSVETGVTRDILRELAGRLVSIPEGFSLHPKVASLLDKRRDAVERGEGVDWGNAETLAYGTLLAEGVPVRLSGEDTRRGTFGHRHAAIHDMNTGDAHVPLAAVAARGASFQAWDSMLSEFAVLGFEYGYSVEAPEALVIWEAQFGDFANGAQVIIDQFIAGGESKWQRVSGLVLLLPHGFEGQGAEHSSARIERYLQLCADNNMQVAYPSTPAQLFHLLRRQVKQPFRKPLVVFTPKSLLRHPRCVSRLDELAAGGFREVIVAGAAPPKTRRLLLCTGKIYYDLVERLEKDGRQDTAIARIEQLYPLRNDLLAKTLEPYRGAAEVAWVQEEPRNMGAWSFIRPCLAGILGREPRYVGRPENDVPAVGSHRLHGEEQERIVAEALAVDVTPPL</sequence>
<keyword evidence="5 8" id="KW-0560">Oxidoreductase</keyword>
<dbReference type="CDD" id="cd02016">
    <property type="entry name" value="TPP_E1_OGDC_like"/>
    <property type="match status" value="1"/>
</dbReference>
<dbReference type="EMBL" id="CP071382">
    <property type="protein sequence ID" value="QSV44439.1"/>
    <property type="molecule type" value="Genomic_DNA"/>
</dbReference>
<evidence type="ECO:0000256" key="5">
    <source>
        <dbReference type="ARBA" id="ARBA00023002"/>
    </source>
</evidence>
<dbReference type="PANTHER" id="PTHR23152:SF4">
    <property type="entry name" value="2-OXOADIPATE DEHYDROGENASE COMPLEX COMPONENT E1"/>
    <property type="match status" value="1"/>
</dbReference>
<name>A0ABX7PZ78_9BACT</name>
<comment type="function">
    <text evidence="2">E1 component of the 2-oxoglutarate dehydrogenase (OGDH) complex which catalyzes the decarboxylation of 2-oxoglutarate, the first step in the conversion of 2-oxoglutarate to succinyl-CoA and CO(2).</text>
</comment>
<dbReference type="InterPro" id="IPR032106">
    <property type="entry name" value="2-oxogl_dehyd_N"/>
</dbReference>
<reference evidence="8 9" key="1">
    <citation type="submission" date="2021-03" db="EMBL/GenBank/DDBJ databases">
        <title>Geobacter metallireducens gen. nov. sp. nov., a microorganism capable of coupling the complete oxidation of organic compounds to the reduction of iron and other metals.</title>
        <authorList>
            <person name="Li Y."/>
        </authorList>
    </citation>
    <scope>NUCLEOTIDE SEQUENCE [LARGE SCALE GENOMIC DNA]</scope>
    <source>
        <strain evidence="8 9">Jerry-YX</strain>
    </source>
</reference>
<dbReference type="InterPro" id="IPR011603">
    <property type="entry name" value="2oxoglutarate_DH_E1"/>
</dbReference>
<dbReference type="NCBIfam" id="NF008907">
    <property type="entry name" value="PRK12270.1"/>
    <property type="match status" value="1"/>
</dbReference>
<dbReference type="PIRSF" id="PIRSF000157">
    <property type="entry name" value="Oxoglu_dh_E1"/>
    <property type="match status" value="1"/>
</dbReference>
<keyword evidence="6" id="KW-0786">Thiamine pyrophosphate</keyword>
<dbReference type="InterPro" id="IPR042179">
    <property type="entry name" value="KGD_C_sf"/>
</dbReference>
<evidence type="ECO:0000259" key="7">
    <source>
        <dbReference type="SMART" id="SM00861"/>
    </source>
</evidence>
<comment type="similarity">
    <text evidence="3">Belongs to the alpha-ketoglutarate dehydrogenase family.</text>
</comment>
<dbReference type="EC" id="1.2.4.2" evidence="4"/>
<dbReference type="Gene3D" id="3.40.50.12470">
    <property type="match status" value="1"/>
</dbReference>
<dbReference type="Gene3D" id="3.40.50.11610">
    <property type="entry name" value="Multifunctional 2-oxoglutarate metabolism enzyme, C-terminal domain"/>
    <property type="match status" value="1"/>
</dbReference>
<dbReference type="Gene3D" id="1.10.287.1150">
    <property type="entry name" value="TPP helical domain"/>
    <property type="match status" value="1"/>
</dbReference>